<dbReference type="PANTHER" id="PTHR43196">
    <property type="entry name" value="SULFATE ADENYLYLTRANSFERASE SUBUNIT 2"/>
    <property type="match status" value="1"/>
</dbReference>
<evidence type="ECO:0000313" key="2">
    <source>
        <dbReference type="EMBL" id="ADN10048.1"/>
    </source>
</evidence>
<dbReference type="EMBL" id="CP002205">
    <property type="protein sequence ID" value="ADN10048.1"/>
    <property type="molecule type" value="Genomic_DNA"/>
</dbReference>
<sequence length="418" mass="48423">MLETKIRTVIDRLKKEFLADTRPWVVTFSGGKDSTTVLQLVTEMLLELRAEKKQAKKVYIVSSDTGVEMPVIEDYTGNKLTQIDKYIKKEKLNMEVNLLKPKVTDSFWTLLLGKGYPSPNQNFRWCTDRLKIKPATNFLKSLTIKNESILMLLGVRSDESQARAQSIEKRDENHRGFSKHSEIPNAFVYSPVKDWTNADVWTYLSKYPAPWGKHNDMMVLYDKGSGEADCNIALNPEAASCGKTRFGCWVCTVVSKDKSMENMMRNKGDEWMEPLHHFRNKLEEYRYDHDKRQPRRRNGQKSVGPFLLSVRKEFLEELLEIEQTLINAGKMGSKKLISDEEIVQIQKEWLNDGDFFETAITMSNQAGRLVDYESVKSFNGQEKKFIESICEKNNIPVKLIEDLMQKEHSYRHQILKVA</sequence>
<dbReference type="OrthoDB" id="9774475at2"/>
<dbReference type="InterPro" id="IPR014729">
    <property type="entry name" value="Rossmann-like_a/b/a_fold"/>
</dbReference>
<dbReference type="InterPro" id="IPR050128">
    <property type="entry name" value="Sulfate_adenylyltrnsfr_sub2"/>
</dbReference>
<dbReference type="GO" id="GO:0003824">
    <property type="term" value="F:catalytic activity"/>
    <property type="evidence" value="ECO:0007669"/>
    <property type="project" value="InterPro"/>
</dbReference>
<evidence type="ECO:0000259" key="1">
    <source>
        <dbReference type="Pfam" id="PF01507"/>
    </source>
</evidence>
<keyword evidence="3" id="KW-1185">Reference proteome</keyword>
<proteinExistence type="predicted"/>
<dbReference type="Proteomes" id="UP000007803">
    <property type="component" value="Chromosome"/>
</dbReference>
<dbReference type="HOGENOM" id="CLU_027799_2_1_7"/>
<dbReference type="SUPFAM" id="SSF52402">
    <property type="entry name" value="Adenine nucleotide alpha hydrolases-like"/>
    <property type="match status" value="1"/>
</dbReference>
<dbReference type="InterPro" id="IPR002500">
    <property type="entry name" value="PAPS_reduct_dom"/>
</dbReference>
<dbReference type="eggNOG" id="COG0175">
    <property type="taxonomic scope" value="Bacteria"/>
</dbReference>
<dbReference type="PANTHER" id="PTHR43196:SF2">
    <property type="entry name" value="PHOSPHOADENOSINE PHOSPHOSULFATE REDUCTASE"/>
    <property type="match status" value="1"/>
</dbReference>
<organism evidence="2 3">
    <name type="scientific">Sulfurimonas autotrophica (strain ATCC BAA-671 / DSM 16294 / JCM 11897 / OK10)</name>
    <dbReference type="NCBI Taxonomy" id="563040"/>
    <lineage>
        <taxon>Bacteria</taxon>
        <taxon>Pseudomonadati</taxon>
        <taxon>Campylobacterota</taxon>
        <taxon>Epsilonproteobacteria</taxon>
        <taxon>Campylobacterales</taxon>
        <taxon>Sulfurimonadaceae</taxon>
        <taxon>Sulfurimonas</taxon>
    </lineage>
</organism>
<dbReference type="InterPro" id="IPR017598">
    <property type="entry name" value="SulphurTrfase_DndC"/>
</dbReference>
<dbReference type="NCBIfam" id="TIGR03183">
    <property type="entry name" value="DNA_S_dndC"/>
    <property type="match status" value="1"/>
</dbReference>
<dbReference type="RefSeq" id="WP_013327801.1">
    <property type="nucleotide sequence ID" value="NC_014506.1"/>
</dbReference>
<evidence type="ECO:0000313" key="3">
    <source>
        <dbReference type="Proteomes" id="UP000007803"/>
    </source>
</evidence>
<dbReference type="Gene3D" id="3.40.50.620">
    <property type="entry name" value="HUPs"/>
    <property type="match status" value="1"/>
</dbReference>
<dbReference type="Pfam" id="PF01507">
    <property type="entry name" value="PAPS_reduct"/>
    <property type="match status" value="1"/>
</dbReference>
<dbReference type="STRING" id="563040.Saut_2005"/>
<dbReference type="KEGG" id="sua:Saut_2005"/>
<feature type="domain" description="Phosphoadenosine phosphosulphate reductase" evidence="1">
    <location>
        <begin position="25"/>
        <end position="252"/>
    </location>
</feature>
<accession>E0URG2</accession>
<name>E0URG2_SULAO</name>
<reference evidence="3" key="1">
    <citation type="journal article" date="2010" name="Stand. Genomic Sci.">
        <title>Complete genome sequence of Sulfurimonas autotrophica type strain (OK10).</title>
        <authorList>
            <person name="Sikorski J."/>
            <person name="Munk C."/>
            <person name="Lapidus A."/>
            <person name="Djao O."/>
            <person name="Lucas S."/>
            <person name="Glavina Del Rio T."/>
            <person name="Nolan M."/>
            <person name="Tice H."/>
            <person name="Han C."/>
            <person name="Cheng J."/>
            <person name="Tapia R."/>
            <person name="Goodwin L."/>
            <person name="Pitluck S."/>
            <person name="Liolios K."/>
            <person name="Ivanova N."/>
            <person name="Mavromatis K."/>
            <person name="Mikhailova N."/>
            <person name="Pati A."/>
            <person name="Sims D."/>
            <person name="Meincke L."/>
            <person name="Brettin T."/>
            <person name="Detter J."/>
            <person name="Chen A."/>
            <person name="Palaniappan K."/>
            <person name="Land M."/>
            <person name="Hauser L."/>
            <person name="Chang Y."/>
            <person name="Jeffries C."/>
            <person name="Rohde M."/>
            <person name="Lang E."/>
            <person name="Spring S."/>
            <person name="Goker M."/>
            <person name="Woyke T."/>
            <person name="Bristow J."/>
            <person name="Eisen J."/>
            <person name="Markowitz V."/>
            <person name="Hugenholtz P."/>
            <person name="Kyrpides N."/>
            <person name="Klenk H."/>
        </authorList>
    </citation>
    <scope>NUCLEOTIDE SEQUENCE [LARGE SCALE GENOMIC DNA]</scope>
    <source>
        <strain evidence="3">ATCC BAA-671 / DSM 16294 / JCM 11897 / OK10</strain>
    </source>
</reference>
<gene>
    <name evidence="2" type="ordered locus">Saut_2005</name>
</gene>
<dbReference type="AlphaFoldDB" id="E0URG2"/>
<protein>
    <submittedName>
        <fullName evidence="2">Phosphoadenosine phosphosulfate reductase</fullName>
    </submittedName>
</protein>